<feature type="domain" description="Ig-like" evidence="1">
    <location>
        <begin position="5"/>
        <end position="83"/>
    </location>
</feature>
<feature type="domain" description="Ig-like" evidence="1">
    <location>
        <begin position="175"/>
        <end position="253"/>
    </location>
</feature>
<sequence length="938" mass="99655">LIAVPASIQSIEDQVFIESHNTNLSCNASGTPQPMVFWINVASGQRTNSSVLEFTNINRSEAGEYRCEASNECGSASEAVNVTVQYPPENVHLTTNATASKACQNDVVSFMCSADAVPSAMSFQLFKDNVPMETSDSGMWTKPLSEGGGFAYKCVANNSIGSTSSTTVSITVNVPASIQSIEDQFFIESHNASVFCNASGTPQPTVSWINVASGQQTNSSVLEFTNINRSEAGEYRCEASNECGSASEAVNITVQYPPENVQLMTNATASKACQNDVVSFMCSADAVPSAMSFQLFKDNVPMETSDSGMWAKPLSEGGVFAYKCVANNSIGSTSSATVSITVNVPASIQSIEDQFVIESHNTSLVCNASGTPQPTVFWVNVASGQRTNSSVLEFTNINRSEAGEYRCEASNECGSASVAVNVTVQYPPENVQLMTNATASKACQNDVVSFMCSADAVPSAVSFQLFKDNVPMETSDSGMWAKPLSEGGVFAYKCVANNSIGSTSSATVSITVNVPSTVHPLQNKTITEGGNLNLSCNVSGTPPPVVSWVRISTRQRFDVSVLQITNISRSEARDYRCEASNECRNASEAQNIDVQYKPENVQLTTNASANKACQNVILELTCSVVDANPEVTSYQLFRNGTDVGESNSGMWTKTLSNSGLSMYKCVANNSVGSSESPSVSITVNVPPNISSIPDKTVNETDNLNLTCMATGVPLPFVSWVKVSSGQRTNGSLLQLTNINRSQAGEYRCEASNECGNAVETVNIAVPFKPENVRLVATNIGDEACQNDSVSLSCSADASPPVSSYQFFENNVPLGSNNSGMLTTSLSSSGMLTYRCVASNLVGAANSANFSIDVGVPSSIQSVQNQTLVEGSSRNLTCNVSGIPPPNVTWIEEGSGQRTPGNVLRLINIYRNQSGEYRCEASNRCGNKSVTTFVDVLCK</sequence>
<dbReference type="EMBL" id="CALNXK010000110">
    <property type="protein sequence ID" value="CAH3158178.1"/>
    <property type="molecule type" value="Genomic_DNA"/>
</dbReference>
<feature type="domain" description="Ig-like" evidence="1">
    <location>
        <begin position="515"/>
        <end position="595"/>
    </location>
</feature>
<feature type="non-terminal residue" evidence="2">
    <location>
        <position position="1"/>
    </location>
</feature>
<protein>
    <recommendedName>
        <fullName evidence="1">Ig-like domain-containing protein</fullName>
    </recommendedName>
</protein>
<proteinExistence type="predicted"/>
<dbReference type="PANTHER" id="PTHR46013:SF7">
    <property type="entry name" value="IG-LIKE DOMAIN-CONTAINING PROTEIN"/>
    <property type="match status" value="1"/>
</dbReference>
<reference evidence="2 3" key="1">
    <citation type="submission" date="2022-05" db="EMBL/GenBank/DDBJ databases">
        <authorList>
            <consortium name="Genoscope - CEA"/>
            <person name="William W."/>
        </authorList>
    </citation>
    <scope>NUCLEOTIDE SEQUENCE [LARGE SCALE GENOMIC DNA]</scope>
</reference>
<feature type="domain" description="Ig-like" evidence="1">
    <location>
        <begin position="345"/>
        <end position="423"/>
    </location>
</feature>
<dbReference type="PANTHER" id="PTHR46013">
    <property type="entry name" value="VASCULAR CELL ADHESION MOLECULE 1"/>
    <property type="match status" value="1"/>
</dbReference>
<feature type="domain" description="Ig-like" evidence="1">
    <location>
        <begin position="677"/>
        <end position="764"/>
    </location>
</feature>
<dbReference type="InterPro" id="IPR013783">
    <property type="entry name" value="Ig-like_fold"/>
</dbReference>
<dbReference type="InterPro" id="IPR003598">
    <property type="entry name" value="Ig_sub2"/>
</dbReference>
<comment type="caution">
    <text evidence="2">The sequence shown here is derived from an EMBL/GenBank/DDBJ whole genome shotgun (WGS) entry which is preliminary data.</text>
</comment>
<gene>
    <name evidence="2" type="ORF">PLOB_00003034</name>
</gene>
<dbReference type="SUPFAM" id="SSF48726">
    <property type="entry name" value="Immunoglobulin"/>
    <property type="match status" value="11"/>
</dbReference>
<dbReference type="InterPro" id="IPR007110">
    <property type="entry name" value="Ig-like_dom"/>
</dbReference>
<dbReference type="InterPro" id="IPR003599">
    <property type="entry name" value="Ig_sub"/>
</dbReference>
<dbReference type="Gene3D" id="2.60.40.10">
    <property type="entry name" value="Immunoglobulins"/>
    <property type="match status" value="11"/>
</dbReference>
<dbReference type="Pfam" id="PF13895">
    <property type="entry name" value="Ig_2"/>
    <property type="match status" value="2"/>
</dbReference>
<organism evidence="2 3">
    <name type="scientific">Porites lobata</name>
    <dbReference type="NCBI Taxonomy" id="104759"/>
    <lineage>
        <taxon>Eukaryota</taxon>
        <taxon>Metazoa</taxon>
        <taxon>Cnidaria</taxon>
        <taxon>Anthozoa</taxon>
        <taxon>Hexacorallia</taxon>
        <taxon>Scleractinia</taxon>
        <taxon>Fungiina</taxon>
        <taxon>Poritidae</taxon>
        <taxon>Porites</taxon>
    </lineage>
</organism>
<name>A0ABN8Q735_9CNID</name>
<evidence type="ECO:0000313" key="2">
    <source>
        <dbReference type="EMBL" id="CAH3158178.1"/>
    </source>
</evidence>
<evidence type="ECO:0000313" key="3">
    <source>
        <dbReference type="Proteomes" id="UP001159405"/>
    </source>
</evidence>
<feature type="domain" description="Ig-like" evidence="1">
    <location>
        <begin position="856"/>
        <end position="930"/>
    </location>
</feature>
<keyword evidence="3" id="KW-1185">Reference proteome</keyword>
<feature type="domain" description="Ig-like" evidence="1">
    <location>
        <begin position="769"/>
        <end position="850"/>
    </location>
</feature>
<dbReference type="Pfam" id="PF13927">
    <property type="entry name" value="Ig_3"/>
    <property type="match status" value="6"/>
</dbReference>
<dbReference type="SMART" id="SM00408">
    <property type="entry name" value="IGc2"/>
    <property type="match status" value="7"/>
</dbReference>
<dbReference type="SMART" id="SM00409">
    <property type="entry name" value="IG"/>
    <property type="match status" value="6"/>
</dbReference>
<dbReference type="PROSITE" id="PS50835">
    <property type="entry name" value="IG_LIKE"/>
    <property type="match status" value="7"/>
</dbReference>
<accession>A0ABN8Q735</accession>
<evidence type="ECO:0000259" key="1">
    <source>
        <dbReference type="PROSITE" id="PS50835"/>
    </source>
</evidence>
<dbReference type="InterPro" id="IPR036179">
    <property type="entry name" value="Ig-like_dom_sf"/>
</dbReference>
<dbReference type="Proteomes" id="UP001159405">
    <property type="component" value="Unassembled WGS sequence"/>
</dbReference>